<gene>
    <name evidence="14 18" type="primary">murC</name>
    <name evidence="18" type="ORF">H9763_05335</name>
</gene>
<evidence type="ECO:0000256" key="3">
    <source>
        <dbReference type="ARBA" id="ARBA00012211"/>
    </source>
</evidence>
<dbReference type="EMBL" id="DWXE01000017">
    <property type="protein sequence ID" value="HJB90876.1"/>
    <property type="molecule type" value="Genomic_DNA"/>
</dbReference>
<dbReference type="SUPFAM" id="SSF53623">
    <property type="entry name" value="MurD-like peptide ligases, catalytic domain"/>
    <property type="match status" value="1"/>
</dbReference>
<evidence type="ECO:0000256" key="10">
    <source>
        <dbReference type="ARBA" id="ARBA00022984"/>
    </source>
</evidence>
<dbReference type="Gene3D" id="3.40.50.720">
    <property type="entry name" value="NAD(P)-binding Rossmann-like Domain"/>
    <property type="match status" value="1"/>
</dbReference>
<dbReference type="GO" id="GO:0009252">
    <property type="term" value="P:peptidoglycan biosynthetic process"/>
    <property type="evidence" value="ECO:0007669"/>
    <property type="project" value="UniProtKB-UniRule"/>
</dbReference>
<evidence type="ECO:0000256" key="12">
    <source>
        <dbReference type="ARBA" id="ARBA00023316"/>
    </source>
</evidence>
<keyword evidence="12 14" id="KW-0961">Cell wall biogenesis/degradation</keyword>
<dbReference type="Proteomes" id="UP000886883">
    <property type="component" value="Unassembled WGS sequence"/>
</dbReference>
<comment type="similarity">
    <text evidence="14">Belongs to the MurCDEF family.</text>
</comment>
<dbReference type="InterPro" id="IPR005758">
    <property type="entry name" value="UDP-N-AcMur_Ala_ligase_MurC"/>
</dbReference>
<dbReference type="GO" id="GO:0008360">
    <property type="term" value="P:regulation of cell shape"/>
    <property type="evidence" value="ECO:0007669"/>
    <property type="project" value="UniProtKB-KW"/>
</dbReference>
<keyword evidence="8 14" id="KW-0067">ATP-binding</keyword>
<evidence type="ECO:0000313" key="19">
    <source>
        <dbReference type="Proteomes" id="UP000886883"/>
    </source>
</evidence>
<dbReference type="Pfam" id="PF08245">
    <property type="entry name" value="Mur_ligase_M"/>
    <property type="match status" value="1"/>
</dbReference>
<dbReference type="InterPro" id="IPR036615">
    <property type="entry name" value="Mur_ligase_C_dom_sf"/>
</dbReference>
<keyword evidence="5 14" id="KW-0436">Ligase</keyword>
<evidence type="ECO:0000256" key="9">
    <source>
        <dbReference type="ARBA" id="ARBA00022960"/>
    </source>
</evidence>
<feature type="domain" description="Mur ligase C-terminal" evidence="16">
    <location>
        <begin position="320"/>
        <end position="449"/>
    </location>
</feature>
<evidence type="ECO:0000256" key="5">
    <source>
        <dbReference type="ARBA" id="ARBA00022598"/>
    </source>
</evidence>
<evidence type="ECO:0000256" key="4">
    <source>
        <dbReference type="ARBA" id="ARBA00022490"/>
    </source>
</evidence>
<keyword evidence="11 14" id="KW-0131">Cell cycle</keyword>
<comment type="caution">
    <text evidence="18">The sequence shown here is derived from an EMBL/GenBank/DDBJ whole genome shotgun (WGS) entry which is preliminary data.</text>
</comment>
<dbReference type="Gene3D" id="3.90.190.20">
    <property type="entry name" value="Mur ligase, C-terminal domain"/>
    <property type="match status" value="1"/>
</dbReference>
<feature type="domain" description="Mur ligase central" evidence="17">
    <location>
        <begin position="118"/>
        <end position="297"/>
    </location>
</feature>
<reference evidence="18" key="2">
    <citation type="submission" date="2021-04" db="EMBL/GenBank/DDBJ databases">
        <authorList>
            <person name="Gilroy R."/>
        </authorList>
    </citation>
    <scope>NUCLEOTIDE SEQUENCE</scope>
    <source>
        <strain evidence="18">USAMLcec3-2134</strain>
    </source>
</reference>
<dbReference type="NCBIfam" id="TIGR01082">
    <property type="entry name" value="murC"/>
    <property type="match status" value="1"/>
</dbReference>
<dbReference type="EC" id="6.3.2.8" evidence="3 14"/>
<comment type="subcellular location">
    <subcellularLocation>
        <location evidence="1 14">Cytoplasm</location>
    </subcellularLocation>
</comment>
<sequence length="461" mass="51146">MYHVDFQNPIHVYFIGIGGISMSGLAEILLSEGFSVSGSDWNRSPLTRMLEDQGARIYYGKPQKAENITDDIDLVVYTAAVHADNPEFAEAMRKKIPALTRAQFLGQLMRNYKTPIAVSGTHGKTTTTSMISEILMQANTDPTLSIGGILRSIHGNIRVGKSDLFVVEACEYTNSFLSFFPKIGIILNIEEDHLDFFRDIDEIRSSFRRFAQLIPSDGCLIINAGIDRWQEIVEGLPCRIITFGLDESADYHPSDISYNELADATFLAHRKGRETISVTLGVPGEHNLLNALASLALSDLLELPSSDAQTALRSFRGTDRRFEYKGTIHGITIIDDYAHHPTEITATLKAAQNYPHKNLWCVFQPHTYSRTKAFLDDFASALCLADHVILADIYAARETDTLGISSADIRDRIVQAGTPCSYFHTFEEIEKFILANCINGDLLITMGAGDVVNIGEKLLSQ</sequence>
<protein>
    <recommendedName>
        <fullName evidence="3 14">UDP-N-acetylmuramate--L-alanine ligase</fullName>
        <ecNumber evidence="3 14">6.3.2.8</ecNumber>
    </recommendedName>
    <alternativeName>
        <fullName evidence="14">UDP-N-acetylmuramoyl-L-alanine synthetase</fullName>
    </alternativeName>
</protein>
<evidence type="ECO:0000256" key="7">
    <source>
        <dbReference type="ARBA" id="ARBA00022741"/>
    </source>
</evidence>
<dbReference type="Pfam" id="PF01225">
    <property type="entry name" value="Mur_ligase"/>
    <property type="match status" value="1"/>
</dbReference>
<dbReference type="GO" id="GO:0008763">
    <property type="term" value="F:UDP-N-acetylmuramate-L-alanine ligase activity"/>
    <property type="evidence" value="ECO:0007669"/>
    <property type="project" value="UniProtKB-UniRule"/>
</dbReference>
<dbReference type="SUPFAM" id="SSF51984">
    <property type="entry name" value="MurCD N-terminal domain"/>
    <property type="match status" value="1"/>
</dbReference>
<dbReference type="PANTHER" id="PTHR43445">
    <property type="entry name" value="UDP-N-ACETYLMURAMATE--L-ALANINE LIGASE-RELATED"/>
    <property type="match status" value="1"/>
</dbReference>
<keyword evidence="4 14" id="KW-0963">Cytoplasm</keyword>
<keyword evidence="10 14" id="KW-0573">Peptidoglycan synthesis</keyword>
<comment type="function">
    <text evidence="14">Cell wall formation.</text>
</comment>
<evidence type="ECO:0000256" key="2">
    <source>
        <dbReference type="ARBA" id="ARBA00004752"/>
    </source>
</evidence>
<dbReference type="Gene3D" id="3.40.1190.10">
    <property type="entry name" value="Mur-like, catalytic domain"/>
    <property type="match status" value="1"/>
</dbReference>
<evidence type="ECO:0000256" key="14">
    <source>
        <dbReference type="HAMAP-Rule" id="MF_00046"/>
    </source>
</evidence>
<dbReference type="InterPro" id="IPR036565">
    <property type="entry name" value="Mur-like_cat_sf"/>
</dbReference>
<name>A0A9D2SDA6_9FIRM</name>
<dbReference type="AlphaFoldDB" id="A0A9D2SDA6"/>
<dbReference type="Pfam" id="PF02875">
    <property type="entry name" value="Mur_ligase_C"/>
    <property type="match status" value="1"/>
</dbReference>
<proteinExistence type="inferred from homology"/>
<dbReference type="SUPFAM" id="SSF53244">
    <property type="entry name" value="MurD-like peptide ligases, peptide-binding domain"/>
    <property type="match status" value="1"/>
</dbReference>
<evidence type="ECO:0000256" key="8">
    <source>
        <dbReference type="ARBA" id="ARBA00022840"/>
    </source>
</evidence>
<evidence type="ECO:0000313" key="18">
    <source>
        <dbReference type="EMBL" id="HJB90876.1"/>
    </source>
</evidence>
<feature type="binding site" evidence="14">
    <location>
        <begin position="120"/>
        <end position="126"/>
    </location>
    <ligand>
        <name>ATP</name>
        <dbReference type="ChEBI" id="CHEBI:30616"/>
    </ligand>
</feature>
<dbReference type="InterPro" id="IPR050061">
    <property type="entry name" value="MurCDEF_pg_biosynth"/>
</dbReference>
<dbReference type="HAMAP" id="MF_00046">
    <property type="entry name" value="MurC"/>
    <property type="match status" value="1"/>
</dbReference>
<comment type="pathway">
    <text evidence="2 14">Cell wall biogenesis; peptidoglycan biosynthesis.</text>
</comment>
<dbReference type="GO" id="GO:0071555">
    <property type="term" value="P:cell wall organization"/>
    <property type="evidence" value="ECO:0007669"/>
    <property type="project" value="UniProtKB-KW"/>
</dbReference>
<evidence type="ECO:0000256" key="13">
    <source>
        <dbReference type="ARBA" id="ARBA00047833"/>
    </source>
</evidence>
<dbReference type="InterPro" id="IPR004101">
    <property type="entry name" value="Mur_ligase_C"/>
</dbReference>
<dbReference type="GO" id="GO:0051301">
    <property type="term" value="P:cell division"/>
    <property type="evidence" value="ECO:0007669"/>
    <property type="project" value="UniProtKB-KW"/>
</dbReference>
<accession>A0A9D2SDA6</accession>
<dbReference type="PANTHER" id="PTHR43445:SF3">
    <property type="entry name" value="UDP-N-ACETYLMURAMATE--L-ALANINE LIGASE"/>
    <property type="match status" value="1"/>
</dbReference>
<feature type="domain" description="Mur ligase N-terminal catalytic" evidence="15">
    <location>
        <begin position="11"/>
        <end position="112"/>
    </location>
</feature>
<keyword evidence="9 14" id="KW-0133">Cell shape</keyword>
<keyword evidence="7 14" id="KW-0547">Nucleotide-binding</keyword>
<reference evidence="18" key="1">
    <citation type="journal article" date="2021" name="PeerJ">
        <title>Extensive microbial diversity within the chicken gut microbiome revealed by metagenomics and culture.</title>
        <authorList>
            <person name="Gilroy R."/>
            <person name="Ravi A."/>
            <person name="Getino M."/>
            <person name="Pursley I."/>
            <person name="Horton D.L."/>
            <person name="Alikhan N.F."/>
            <person name="Baker D."/>
            <person name="Gharbi K."/>
            <person name="Hall N."/>
            <person name="Watson M."/>
            <person name="Adriaenssens E.M."/>
            <person name="Foster-Nyarko E."/>
            <person name="Jarju S."/>
            <person name="Secka A."/>
            <person name="Antonio M."/>
            <person name="Oren A."/>
            <person name="Chaudhuri R.R."/>
            <person name="La Ragione R."/>
            <person name="Hildebrand F."/>
            <person name="Pallen M.J."/>
        </authorList>
    </citation>
    <scope>NUCLEOTIDE SEQUENCE</scope>
    <source>
        <strain evidence="18">USAMLcec3-2134</strain>
    </source>
</reference>
<evidence type="ECO:0000256" key="6">
    <source>
        <dbReference type="ARBA" id="ARBA00022618"/>
    </source>
</evidence>
<comment type="catalytic activity">
    <reaction evidence="13 14">
        <text>UDP-N-acetyl-alpha-D-muramate + L-alanine + ATP = UDP-N-acetyl-alpha-D-muramoyl-L-alanine + ADP + phosphate + H(+)</text>
        <dbReference type="Rhea" id="RHEA:23372"/>
        <dbReference type="ChEBI" id="CHEBI:15378"/>
        <dbReference type="ChEBI" id="CHEBI:30616"/>
        <dbReference type="ChEBI" id="CHEBI:43474"/>
        <dbReference type="ChEBI" id="CHEBI:57972"/>
        <dbReference type="ChEBI" id="CHEBI:70757"/>
        <dbReference type="ChEBI" id="CHEBI:83898"/>
        <dbReference type="ChEBI" id="CHEBI:456216"/>
        <dbReference type="EC" id="6.3.2.8"/>
    </reaction>
</comment>
<evidence type="ECO:0000259" key="15">
    <source>
        <dbReference type="Pfam" id="PF01225"/>
    </source>
</evidence>
<evidence type="ECO:0000256" key="1">
    <source>
        <dbReference type="ARBA" id="ARBA00004496"/>
    </source>
</evidence>
<evidence type="ECO:0000259" key="16">
    <source>
        <dbReference type="Pfam" id="PF02875"/>
    </source>
</evidence>
<evidence type="ECO:0000256" key="11">
    <source>
        <dbReference type="ARBA" id="ARBA00023306"/>
    </source>
</evidence>
<dbReference type="GO" id="GO:0005524">
    <property type="term" value="F:ATP binding"/>
    <property type="evidence" value="ECO:0007669"/>
    <property type="project" value="UniProtKB-UniRule"/>
</dbReference>
<dbReference type="InterPro" id="IPR000713">
    <property type="entry name" value="Mur_ligase_N"/>
</dbReference>
<organism evidence="18 19">
    <name type="scientific">Candidatus Eisenbergiella merdigallinarum</name>
    <dbReference type="NCBI Taxonomy" id="2838552"/>
    <lineage>
        <taxon>Bacteria</taxon>
        <taxon>Bacillati</taxon>
        <taxon>Bacillota</taxon>
        <taxon>Clostridia</taxon>
        <taxon>Lachnospirales</taxon>
        <taxon>Lachnospiraceae</taxon>
        <taxon>Eisenbergiella</taxon>
    </lineage>
</organism>
<evidence type="ECO:0000259" key="17">
    <source>
        <dbReference type="Pfam" id="PF08245"/>
    </source>
</evidence>
<keyword evidence="6 14" id="KW-0132">Cell division</keyword>
<dbReference type="GO" id="GO:0005737">
    <property type="term" value="C:cytoplasm"/>
    <property type="evidence" value="ECO:0007669"/>
    <property type="project" value="UniProtKB-SubCell"/>
</dbReference>
<dbReference type="InterPro" id="IPR013221">
    <property type="entry name" value="Mur_ligase_cen"/>
</dbReference>